<reference evidence="4 5" key="1">
    <citation type="journal article" date="2017" name="Water Res.">
        <title>Discovery and metagenomic analysis of an anammox bacterial enrichment related to Candidatus "Brocadia caroliniensis" in a full-scale glycerol-fed nitritation-denitritation separate centrate treatment process.</title>
        <authorList>
            <person name="Park H."/>
            <person name="Brotto A.C."/>
            <person name="van Loosdrecht M.C."/>
            <person name="Chandran K."/>
        </authorList>
    </citation>
    <scope>NUCLEOTIDE SEQUENCE [LARGE SCALE GENOMIC DNA]</scope>
    <source>
        <strain evidence="4">26THWARD</strain>
    </source>
</reference>
<evidence type="ECO:0000313" key="4">
    <source>
        <dbReference type="EMBL" id="OOP56062.1"/>
    </source>
</evidence>
<dbReference type="Pfam" id="PF05401">
    <property type="entry name" value="NodS"/>
    <property type="match status" value="1"/>
</dbReference>
<dbReference type="PANTHER" id="PTHR34216">
    <property type="match status" value="1"/>
</dbReference>
<protein>
    <recommendedName>
        <fullName evidence="3">NodB homology domain-containing protein</fullName>
    </recommendedName>
</protein>
<dbReference type="Pfam" id="PF01522">
    <property type="entry name" value="Polysacc_deac_1"/>
    <property type="match status" value="1"/>
</dbReference>
<gene>
    <name evidence="4" type="ORF">AYP45_11215</name>
</gene>
<dbReference type="GO" id="GO:0016810">
    <property type="term" value="F:hydrolase activity, acting on carbon-nitrogen (but not peptide) bonds"/>
    <property type="evidence" value="ECO:0007669"/>
    <property type="project" value="InterPro"/>
</dbReference>
<dbReference type="SUPFAM" id="SSF88713">
    <property type="entry name" value="Glycoside hydrolase/deacetylase"/>
    <property type="match status" value="1"/>
</dbReference>
<keyword evidence="2" id="KW-0732">Signal</keyword>
<feature type="domain" description="NodB homology" evidence="3">
    <location>
        <begin position="1060"/>
        <end position="1230"/>
    </location>
</feature>
<accession>A0A1V4ASF5</accession>
<dbReference type="Pfam" id="PF00535">
    <property type="entry name" value="Glycos_transf_2"/>
    <property type="match status" value="1"/>
</dbReference>
<dbReference type="InterPro" id="IPR011330">
    <property type="entry name" value="Glyco_hydro/deAcase_b/a-brl"/>
</dbReference>
<dbReference type="InterPro" id="IPR001173">
    <property type="entry name" value="Glyco_trans_2-like"/>
</dbReference>
<comment type="caution">
    <text evidence="4">The sequence shown here is derived from an EMBL/GenBank/DDBJ whole genome shotgun (WGS) entry which is preliminary data.</text>
</comment>
<dbReference type="PROSITE" id="PS51677">
    <property type="entry name" value="NODB"/>
    <property type="match status" value="1"/>
</dbReference>
<comment type="subcellular location">
    <subcellularLocation>
        <location evidence="1">Secreted</location>
    </subcellularLocation>
</comment>
<dbReference type="Gene3D" id="3.20.20.370">
    <property type="entry name" value="Glycoside hydrolase/deacetylase"/>
    <property type="match status" value="1"/>
</dbReference>
<proteinExistence type="predicted"/>
<dbReference type="CDD" id="cd02440">
    <property type="entry name" value="AdoMet_MTases"/>
    <property type="match status" value="1"/>
</dbReference>
<dbReference type="Gene3D" id="3.90.550.10">
    <property type="entry name" value="Spore Coat Polysaccharide Biosynthesis Protein SpsA, Chain A"/>
    <property type="match status" value="1"/>
</dbReference>
<evidence type="ECO:0000259" key="3">
    <source>
        <dbReference type="PROSITE" id="PS51677"/>
    </source>
</evidence>
<dbReference type="InterPro" id="IPR002509">
    <property type="entry name" value="NODB_dom"/>
</dbReference>
<dbReference type="EMBL" id="AYTS01000103">
    <property type="protein sequence ID" value="OOP56062.1"/>
    <property type="molecule type" value="Genomic_DNA"/>
</dbReference>
<dbReference type="GO" id="GO:0009312">
    <property type="term" value="P:oligosaccharide biosynthetic process"/>
    <property type="evidence" value="ECO:0007669"/>
    <property type="project" value="InterPro"/>
</dbReference>
<evidence type="ECO:0000256" key="2">
    <source>
        <dbReference type="ARBA" id="ARBA00022729"/>
    </source>
</evidence>
<dbReference type="Proteomes" id="UP000189681">
    <property type="component" value="Unassembled WGS sequence"/>
</dbReference>
<dbReference type="InterPro" id="IPR051398">
    <property type="entry name" value="Polysacch_Deacetylase"/>
</dbReference>
<dbReference type="InterPro" id="IPR008715">
    <property type="entry name" value="SAM-MeTfrase_NodS-like"/>
</dbReference>
<dbReference type="STRING" id="1004156.AYP45_11215"/>
<dbReference type="InterPro" id="IPR029044">
    <property type="entry name" value="Nucleotide-diphossugar_trans"/>
</dbReference>
<dbReference type="PANTHER" id="PTHR34216:SF3">
    <property type="entry name" value="POLY-BETA-1,6-N-ACETYL-D-GLUCOSAMINE N-DEACETYLASE"/>
    <property type="match status" value="1"/>
</dbReference>
<evidence type="ECO:0000313" key="5">
    <source>
        <dbReference type="Proteomes" id="UP000189681"/>
    </source>
</evidence>
<dbReference type="GO" id="GO:0005576">
    <property type="term" value="C:extracellular region"/>
    <property type="evidence" value="ECO:0007669"/>
    <property type="project" value="UniProtKB-SubCell"/>
</dbReference>
<sequence>MKVSIIIPAHNAAGTLAETLESVVKQTFRNWEAIVVDNGSNDGTHAVATVFAEKDPRVRIVSELQKGVCVARNTGIKMARFDWLLFLDADDWLLPHHLERMTNVLAANPNLGGVHCGWIHIAPDGSQLCDGFCKEEGDLFNLFASTCLFAIHACIIRRSIVTSLGGFDTSLVTCEDWDLWQRIARTGVRFGAVHEALSFYRMRHGSASRDGFQLFIDGLRVIERGHSPDSRVSNPWLENANGLPATQLPTAMFNYMCWCAGLFIGIGKDARPLLNTITNVHDAILDPEGIANNIFHSALIHACQTKNSCDKFWPGIEPSVNEFLFALEKQSQAIGLAYRTTSAISALQRLPSNNSHPPYTIHVEITKPIHDIITPENVERVNCNIELEGTPLGSIVLSVYDTVLPRYILTDAIAERFAWQILGRHFEHSVYPGLNIIREKNGFSIWRKNRHLAKITTTEDAQTIKQKMHDEIGWIVFLQEICGCHNGTFESFYAISWKEFFKAAGWKVFLQEFIKSKITTIRCFLAKVKNRKHIMADGDLTFDISDAFMGIKVLSKKLEVLITVGGMPIGVVTIPVKRNVVSALELRYAIVKASGYELCRVAVREGLLGKSLIDKPLSLRGRLKAAKVSLLQGDKDTSFSKTDAEVKFPPEMDRVLNSIVYPKEACIMLGRRFPKEIGTSASRRAMLPPSLSRELINAARVTGEPVITSLAQDEQPKHIIYTPEMVCCPLQEKQSSTTAEDNNTTTQEDPLVSSSQDYFNNFFAEKEDPWNYTSVYEQKKYEQTLTMLPQHRMRNALEVACAEGHFTIQLAPRVDSLIAADISQIAVDRAAKRCKDIKNIRFQQLDLVHEPLPGIFELIVCSEMLYYVGEYDTLEIVAHKFVEALQPGGYLLMAHANVTADDPDHTGFDWEVPFGIETIRKTFLGIRGVRLVKEIRTPLYRIQLFQKYTRMRGLFCHNTPEIINLKYQPTPIESNVAAYVRWRSGGHPHSSIDENAVTRRLPILMYHRVAPTGSASTARYRITPEQFEEQLCYLRNEGYYSINLEDWYFAMGRKMPLPGKAVILTFDDGYLDFKTYAWQLLKQYGFLATVYLVTDNVGKSNSWDSAYGEELPLLGWEDIRQLQNEGVEFGSHTARHPYLTSLSSAEIVREGSRSRLTLGQELGRAIKTFAYPYGDVDEVVQHLIGACGYTFGLSCNHDLCSFYDNLLLLPRIEVMGSDSIQNFIEKMHVK</sequence>
<evidence type="ECO:0000256" key="1">
    <source>
        <dbReference type="ARBA" id="ARBA00004613"/>
    </source>
</evidence>
<name>A0A1V4ASF5_9BACT</name>
<organism evidence="4 5">
    <name type="scientific">Candidatus Brocadia carolinensis</name>
    <dbReference type="NCBI Taxonomy" id="1004156"/>
    <lineage>
        <taxon>Bacteria</taxon>
        <taxon>Pseudomonadati</taxon>
        <taxon>Planctomycetota</taxon>
        <taxon>Candidatus Brocadiia</taxon>
        <taxon>Candidatus Brocadiales</taxon>
        <taxon>Candidatus Brocadiaceae</taxon>
        <taxon>Candidatus Brocadia</taxon>
    </lineage>
</organism>
<dbReference type="GO" id="GO:0008757">
    <property type="term" value="F:S-adenosylmethionine-dependent methyltransferase activity"/>
    <property type="evidence" value="ECO:0007669"/>
    <property type="project" value="InterPro"/>
</dbReference>
<dbReference type="Gene3D" id="3.40.50.150">
    <property type="entry name" value="Vaccinia Virus protein VP39"/>
    <property type="match status" value="1"/>
</dbReference>
<dbReference type="SUPFAM" id="SSF53448">
    <property type="entry name" value="Nucleotide-diphospho-sugar transferases"/>
    <property type="match status" value="1"/>
</dbReference>
<dbReference type="InterPro" id="IPR029063">
    <property type="entry name" value="SAM-dependent_MTases_sf"/>
</dbReference>
<dbReference type="CDD" id="cd10918">
    <property type="entry name" value="CE4_NodB_like_5s_6s"/>
    <property type="match status" value="1"/>
</dbReference>
<dbReference type="SUPFAM" id="SSF53335">
    <property type="entry name" value="S-adenosyl-L-methionine-dependent methyltransferases"/>
    <property type="match status" value="1"/>
</dbReference>
<dbReference type="AlphaFoldDB" id="A0A1V4ASF5"/>